<keyword evidence="3" id="KW-1185">Reference proteome</keyword>
<dbReference type="Proteomes" id="UP001255856">
    <property type="component" value="Unassembled WGS sequence"/>
</dbReference>
<name>A0AAD9IFZ2_PROWI</name>
<dbReference type="Pfam" id="PF00582">
    <property type="entry name" value="Usp"/>
    <property type="match status" value="1"/>
</dbReference>
<protein>
    <recommendedName>
        <fullName evidence="1">UspA domain-containing protein</fullName>
    </recommendedName>
</protein>
<dbReference type="InterPro" id="IPR006016">
    <property type="entry name" value="UspA"/>
</dbReference>
<evidence type="ECO:0000313" key="2">
    <source>
        <dbReference type="EMBL" id="KAK2076886.1"/>
    </source>
</evidence>
<evidence type="ECO:0000259" key="1">
    <source>
        <dbReference type="Pfam" id="PF00582"/>
    </source>
</evidence>
<dbReference type="CDD" id="cd23659">
    <property type="entry name" value="USP_At3g01520-like"/>
    <property type="match status" value="1"/>
</dbReference>
<dbReference type="EMBL" id="JASFZW010000008">
    <property type="protein sequence ID" value="KAK2076886.1"/>
    <property type="molecule type" value="Genomic_DNA"/>
</dbReference>
<dbReference type="PANTHER" id="PTHR31964">
    <property type="entry name" value="ADENINE NUCLEOTIDE ALPHA HYDROLASES-LIKE SUPERFAMILY PROTEIN"/>
    <property type="match status" value="1"/>
</dbReference>
<reference evidence="2" key="1">
    <citation type="submission" date="2021-01" db="EMBL/GenBank/DDBJ databases">
        <authorList>
            <person name="Eckstrom K.M.E."/>
        </authorList>
    </citation>
    <scope>NUCLEOTIDE SEQUENCE</scope>
    <source>
        <strain evidence="2">UVCC 0001</strain>
    </source>
</reference>
<dbReference type="Gene3D" id="3.40.50.620">
    <property type="entry name" value="HUPs"/>
    <property type="match status" value="1"/>
</dbReference>
<dbReference type="SUPFAM" id="SSF52402">
    <property type="entry name" value="Adenine nucleotide alpha hydrolases-like"/>
    <property type="match status" value="1"/>
</dbReference>
<feature type="domain" description="UspA" evidence="1">
    <location>
        <begin position="13"/>
        <end position="136"/>
    </location>
</feature>
<dbReference type="AlphaFoldDB" id="A0AAD9IFZ2"/>
<evidence type="ECO:0000313" key="3">
    <source>
        <dbReference type="Proteomes" id="UP001255856"/>
    </source>
</evidence>
<comment type="caution">
    <text evidence="2">The sequence shown here is derived from an EMBL/GenBank/DDBJ whole genome shotgun (WGS) entry which is preliminary data.</text>
</comment>
<accession>A0AAD9IFZ2</accession>
<organism evidence="2 3">
    <name type="scientific">Prototheca wickerhamii</name>
    <dbReference type="NCBI Taxonomy" id="3111"/>
    <lineage>
        <taxon>Eukaryota</taxon>
        <taxon>Viridiplantae</taxon>
        <taxon>Chlorophyta</taxon>
        <taxon>core chlorophytes</taxon>
        <taxon>Trebouxiophyceae</taxon>
        <taxon>Chlorellales</taxon>
        <taxon>Chlorellaceae</taxon>
        <taxon>Prototheca</taxon>
    </lineage>
</organism>
<dbReference type="PANTHER" id="PTHR31964:SF113">
    <property type="entry name" value="USPA DOMAIN-CONTAINING PROTEIN"/>
    <property type="match status" value="1"/>
</dbReference>
<sequence>MSVDRTDDAEASRHILLPVDDTEDSEVSIEWAIKNTYKQGDVFHLLHVVPEPTMVHIWGGVYVPPDESAELQEIEDTKTMVTHRFAERLVSEKIPFKLHVIVGPTDTDSIAKVVAAKAEDLGASLVVVARHSKGKLKVR</sequence>
<dbReference type="InterPro" id="IPR014729">
    <property type="entry name" value="Rossmann-like_a/b/a_fold"/>
</dbReference>
<proteinExistence type="predicted"/>
<gene>
    <name evidence="2" type="ORF">QBZ16_005114</name>
</gene>